<dbReference type="AlphaFoldDB" id="A0A8S9MLP2"/>
<evidence type="ECO:0000313" key="1">
    <source>
        <dbReference type="EMBL" id="KAF2619962.1"/>
    </source>
</evidence>
<dbReference type="Proteomes" id="UP000712281">
    <property type="component" value="Unassembled WGS sequence"/>
</dbReference>
<name>A0A8S9MLP2_BRACR</name>
<gene>
    <name evidence="1" type="ORF">F2Q68_00040033</name>
</gene>
<comment type="caution">
    <text evidence="1">The sequence shown here is derived from an EMBL/GenBank/DDBJ whole genome shotgun (WGS) entry which is preliminary data.</text>
</comment>
<organism evidence="1 2">
    <name type="scientific">Brassica cretica</name>
    <name type="common">Mustard</name>
    <dbReference type="NCBI Taxonomy" id="69181"/>
    <lineage>
        <taxon>Eukaryota</taxon>
        <taxon>Viridiplantae</taxon>
        <taxon>Streptophyta</taxon>
        <taxon>Embryophyta</taxon>
        <taxon>Tracheophyta</taxon>
        <taxon>Spermatophyta</taxon>
        <taxon>Magnoliopsida</taxon>
        <taxon>eudicotyledons</taxon>
        <taxon>Gunneridae</taxon>
        <taxon>Pentapetalae</taxon>
        <taxon>rosids</taxon>
        <taxon>malvids</taxon>
        <taxon>Brassicales</taxon>
        <taxon>Brassicaceae</taxon>
        <taxon>Brassiceae</taxon>
        <taxon>Brassica</taxon>
    </lineage>
</organism>
<dbReference type="EMBL" id="QGKW02000007">
    <property type="protein sequence ID" value="KAF2619962.1"/>
    <property type="molecule type" value="Genomic_DNA"/>
</dbReference>
<sequence length="147" mass="16527">MASVLSVPDGWLETKPSLFVYLGHVGMSSELAFQFHRFEVNPMVRSEVMPVLLRSGQSVSRERAVDRTNGLSIDSAPLPSVDGLGSSLSVLYRLWYRAECRWIGHDWTKTCTGWRHGVTDWLQGCGAEYVLTDPGVIRDWFWGAKHG</sequence>
<protein>
    <submittedName>
        <fullName evidence="1">Uncharacterized protein</fullName>
    </submittedName>
</protein>
<proteinExistence type="predicted"/>
<reference evidence="1" key="1">
    <citation type="submission" date="2019-12" db="EMBL/GenBank/DDBJ databases">
        <title>Genome sequencing and annotation of Brassica cretica.</title>
        <authorList>
            <person name="Studholme D.J."/>
            <person name="Sarris P.F."/>
        </authorList>
    </citation>
    <scope>NUCLEOTIDE SEQUENCE</scope>
    <source>
        <strain evidence="1">PFS-001/15</strain>
        <tissue evidence="1">Leaf</tissue>
    </source>
</reference>
<evidence type="ECO:0000313" key="2">
    <source>
        <dbReference type="Proteomes" id="UP000712281"/>
    </source>
</evidence>
<accession>A0A8S9MLP2</accession>